<reference evidence="15 16" key="2">
    <citation type="submission" date="2018-11" db="EMBL/GenBank/DDBJ databases">
        <authorList>
            <consortium name="Pathogen Informatics"/>
        </authorList>
    </citation>
    <scope>NUCLEOTIDE SEQUENCE [LARGE SCALE GENOMIC DNA]</scope>
    <source>
        <strain evidence="15 16">Egypt</strain>
    </source>
</reference>
<proteinExistence type="predicted"/>
<dbReference type="Gene3D" id="2.60.40.60">
    <property type="entry name" value="Cadherins"/>
    <property type="match status" value="7"/>
</dbReference>
<dbReference type="GO" id="GO:0007156">
    <property type="term" value="P:homophilic cell adhesion via plasma membrane adhesion molecules"/>
    <property type="evidence" value="ECO:0007669"/>
    <property type="project" value="InterPro"/>
</dbReference>
<evidence type="ECO:0000256" key="4">
    <source>
        <dbReference type="ARBA" id="ARBA00022723"/>
    </source>
</evidence>
<keyword evidence="11" id="KW-0325">Glycoprotein</keyword>
<feature type="domain" description="Cadherin" evidence="14">
    <location>
        <begin position="845"/>
        <end position="966"/>
    </location>
</feature>
<reference evidence="17" key="1">
    <citation type="submission" date="2016-06" db="UniProtKB">
        <authorList>
            <consortium name="WormBaseParasite"/>
        </authorList>
    </citation>
    <scope>IDENTIFICATION</scope>
</reference>
<keyword evidence="5" id="KW-0732">Signal</keyword>
<dbReference type="GO" id="GO:0005509">
    <property type="term" value="F:calcium ion binding"/>
    <property type="evidence" value="ECO:0007669"/>
    <property type="project" value="UniProtKB-UniRule"/>
</dbReference>
<evidence type="ECO:0000256" key="5">
    <source>
        <dbReference type="ARBA" id="ARBA00022729"/>
    </source>
</evidence>
<dbReference type="AlphaFoldDB" id="A0A183ABS0"/>
<keyword evidence="6" id="KW-0677">Repeat</keyword>
<dbReference type="InterPro" id="IPR015919">
    <property type="entry name" value="Cadherin-like_sf"/>
</dbReference>
<dbReference type="InterPro" id="IPR020894">
    <property type="entry name" value="Cadherin_CS"/>
</dbReference>
<keyword evidence="8" id="KW-0130">Cell adhesion</keyword>
<sequence>MNTAFPITRIYVILPEELPPGSLVVDLNSNLHVKNLQSAFESGSTPLSFQYRLMNTFDGRLFRVGSHSGRMTVASRLDRELLCASQKAQFCCNARASLPSILMSDPNWKEESDPVSKGQRCHLVAHVSIQSTALQHKDAENSPVPNQMALIYVYLRLDDVNDHTPQFTTQSNSLNVAEDTPVSTVLQYFQISDPDAGINGLNQVKLDVNPLTTVDPKTIHDNPSAINMMKNNPFEVKLSRDGVSLLLVHPLDREIVAAYDVVLTAIDGDRLKPRSSQLNIRIHVTDANDNAPVWIQQSDQGDLSSSYHSIMNVHEVSQSSQNTVFNVTVPEGTQVGALIYWLQAKDADVGDNARLQYAIDTSAPGGLTALDYFSVQSTTGEVRLRTQLDYDSASLQLSRPEIEVPVIVRDSPRVGRQLSAKATLVVRITDVNDIYPIIMVSPLQPIPLHNAYSGNTLGDGHTPASFGVWENRPPGQPIASILVNDPDTGDGGKVSCSVQSDFFTLAPESGKSEYFPNYQSEQFLGVKSTLGDTITPSNSGPVTYHLLSKQHLDREVVPRHQVVLTCRDHDRSRPLVSTQRLDIEVLDENDNPPEFSSSPIVLTCPENSPPGQVIGRLNATDKDVGENARLRFWVDDRDASWVGVHAQTGDVRVNTVFDRETETEREFVVYVADSDGSQGHTASTTVKVRVLDENDHAPHFIDLYFFSIPENSPPGTEVGYIRAEDEDEGDNGKVHYLLHPPSRDFELDRDSGKLAVRSSGFEGMRPVLTDTGKLRVSLLDREQQDTYELTVIAEDGGNPPRKVTTVVHIGLSDVNDHAPQFRYPTPHGPGSLLNVSCAQLSSQLIARVHANDSDSGRNGEVEYSIVREHSYSSRITREIFNEDAVNAPSADPLLEGPTANHFEINSYNGQLFLIHPIMDCSRPAEIRLLIRAKDGGDPPLSSTAMLTIYVRPTEDPIDYGGLTPANDYRRTAQTGSVKDPGSLWMSRPDLGKRVQHKSYCGNGDPGVTTLRDAVCVEAEVRRGGT</sequence>
<feature type="domain" description="Cadherin" evidence="14">
    <location>
        <begin position="700"/>
        <end position="821"/>
    </location>
</feature>
<dbReference type="FunFam" id="2.60.40.60:FF:000092">
    <property type="entry name" value="Protocadherin 8"/>
    <property type="match status" value="1"/>
</dbReference>
<evidence type="ECO:0000256" key="1">
    <source>
        <dbReference type="ARBA" id="ARBA00004251"/>
    </source>
</evidence>
<feature type="domain" description="Cadherin" evidence="14">
    <location>
        <begin position="6"/>
        <end position="167"/>
    </location>
</feature>
<dbReference type="PANTHER" id="PTHR24028:SF146">
    <property type="entry name" value="CADHERIN 96CB, ISOFORM D-RELATED"/>
    <property type="match status" value="1"/>
</dbReference>
<dbReference type="InterPro" id="IPR050174">
    <property type="entry name" value="Protocadherin/Cadherin-CA"/>
</dbReference>
<keyword evidence="9" id="KW-1133">Transmembrane helix</keyword>
<keyword evidence="2" id="KW-1003">Cell membrane</keyword>
<evidence type="ECO:0000313" key="17">
    <source>
        <dbReference type="WBParaSite" id="ECPE_0000441701-mRNA-1"/>
    </source>
</evidence>
<evidence type="ECO:0000256" key="7">
    <source>
        <dbReference type="ARBA" id="ARBA00022837"/>
    </source>
</evidence>
<feature type="domain" description="Cadherin" evidence="14">
    <location>
        <begin position="321"/>
        <end position="438"/>
    </location>
</feature>
<feature type="domain" description="Cadherin" evidence="14">
    <location>
        <begin position="460"/>
        <end position="595"/>
    </location>
</feature>
<evidence type="ECO:0000256" key="11">
    <source>
        <dbReference type="ARBA" id="ARBA00023180"/>
    </source>
</evidence>
<evidence type="ECO:0000256" key="10">
    <source>
        <dbReference type="ARBA" id="ARBA00023136"/>
    </source>
</evidence>
<feature type="region of interest" description="Disordered" evidence="13">
    <location>
        <begin position="960"/>
        <end position="982"/>
    </location>
</feature>
<protein>
    <submittedName>
        <fullName evidence="17">Protocadherin-11 Y-linked</fullName>
    </submittedName>
</protein>
<feature type="domain" description="Cadherin" evidence="14">
    <location>
        <begin position="168"/>
        <end position="294"/>
    </location>
</feature>
<evidence type="ECO:0000256" key="13">
    <source>
        <dbReference type="SAM" id="MobiDB-lite"/>
    </source>
</evidence>
<name>A0A183ABS0_9TREM</name>
<dbReference type="CDD" id="cd11304">
    <property type="entry name" value="Cadherin_repeat"/>
    <property type="match status" value="7"/>
</dbReference>
<dbReference type="SMART" id="SM00112">
    <property type="entry name" value="CA"/>
    <property type="match status" value="7"/>
</dbReference>
<keyword evidence="4" id="KW-0479">Metal-binding</keyword>
<dbReference type="OrthoDB" id="6252479at2759"/>
<evidence type="ECO:0000256" key="12">
    <source>
        <dbReference type="PROSITE-ProRule" id="PRU00043"/>
    </source>
</evidence>
<feature type="domain" description="Cadherin" evidence="14">
    <location>
        <begin position="596"/>
        <end position="700"/>
    </location>
</feature>
<dbReference type="GO" id="GO:0005886">
    <property type="term" value="C:plasma membrane"/>
    <property type="evidence" value="ECO:0007669"/>
    <property type="project" value="UniProtKB-SubCell"/>
</dbReference>
<comment type="subcellular location">
    <subcellularLocation>
        <location evidence="1">Cell membrane</location>
        <topology evidence="1">Single-pass type I membrane protein</topology>
    </subcellularLocation>
</comment>
<evidence type="ECO:0000256" key="9">
    <source>
        <dbReference type="ARBA" id="ARBA00022989"/>
    </source>
</evidence>
<evidence type="ECO:0000256" key="6">
    <source>
        <dbReference type="ARBA" id="ARBA00022737"/>
    </source>
</evidence>
<organism evidence="17">
    <name type="scientific">Echinostoma caproni</name>
    <dbReference type="NCBI Taxonomy" id="27848"/>
    <lineage>
        <taxon>Eukaryota</taxon>
        <taxon>Metazoa</taxon>
        <taxon>Spiralia</taxon>
        <taxon>Lophotrochozoa</taxon>
        <taxon>Platyhelminthes</taxon>
        <taxon>Trematoda</taxon>
        <taxon>Digenea</taxon>
        <taxon>Plagiorchiida</taxon>
        <taxon>Echinostomata</taxon>
        <taxon>Echinostomatoidea</taxon>
        <taxon>Echinostomatidae</taxon>
        <taxon>Echinostoma</taxon>
    </lineage>
</organism>
<dbReference type="Proteomes" id="UP000272942">
    <property type="component" value="Unassembled WGS sequence"/>
</dbReference>
<dbReference type="SUPFAM" id="SSF49313">
    <property type="entry name" value="Cadherin-like"/>
    <property type="match status" value="6"/>
</dbReference>
<keyword evidence="3" id="KW-0812">Transmembrane</keyword>
<gene>
    <name evidence="15" type="ORF">ECPE_LOCUS4405</name>
</gene>
<dbReference type="PROSITE" id="PS50268">
    <property type="entry name" value="CADHERIN_2"/>
    <property type="match status" value="7"/>
</dbReference>
<evidence type="ECO:0000313" key="15">
    <source>
        <dbReference type="EMBL" id="VDP72495.1"/>
    </source>
</evidence>
<keyword evidence="16" id="KW-1185">Reference proteome</keyword>
<accession>A0A183ABS0</accession>
<evidence type="ECO:0000256" key="3">
    <source>
        <dbReference type="ARBA" id="ARBA00022692"/>
    </source>
</evidence>
<dbReference type="FunFam" id="2.60.40.60:FF:000123">
    <property type="entry name" value="Protocadherin beta 4"/>
    <property type="match status" value="1"/>
</dbReference>
<dbReference type="PROSITE" id="PS00232">
    <property type="entry name" value="CADHERIN_1"/>
    <property type="match status" value="3"/>
</dbReference>
<dbReference type="Pfam" id="PF00028">
    <property type="entry name" value="Cadherin"/>
    <property type="match status" value="4"/>
</dbReference>
<keyword evidence="10" id="KW-0472">Membrane</keyword>
<evidence type="ECO:0000259" key="14">
    <source>
        <dbReference type="PROSITE" id="PS50268"/>
    </source>
</evidence>
<dbReference type="InterPro" id="IPR002126">
    <property type="entry name" value="Cadherin-like_dom"/>
</dbReference>
<dbReference type="PRINTS" id="PR00205">
    <property type="entry name" value="CADHERIN"/>
</dbReference>
<keyword evidence="7 12" id="KW-0106">Calcium</keyword>
<evidence type="ECO:0000313" key="16">
    <source>
        <dbReference type="Proteomes" id="UP000272942"/>
    </source>
</evidence>
<dbReference type="PANTHER" id="PTHR24028">
    <property type="entry name" value="CADHERIN-87A"/>
    <property type="match status" value="1"/>
</dbReference>
<dbReference type="WBParaSite" id="ECPE_0000441701-mRNA-1">
    <property type="protein sequence ID" value="ECPE_0000441701-mRNA-1"/>
    <property type="gene ID" value="ECPE_0000441701"/>
</dbReference>
<evidence type="ECO:0000256" key="8">
    <source>
        <dbReference type="ARBA" id="ARBA00022889"/>
    </source>
</evidence>
<evidence type="ECO:0000256" key="2">
    <source>
        <dbReference type="ARBA" id="ARBA00022475"/>
    </source>
</evidence>
<dbReference type="EMBL" id="UZAN01041258">
    <property type="protein sequence ID" value="VDP72495.1"/>
    <property type="molecule type" value="Genomic_DNA"/>
</dbReference>